<dbReference type="SUPFAM" id="SSF54928">
    <property type="entry name" value="RNA-binding domain, RBD"/>
    <property type="match status" value="1"/>
</dbReference>
<comment type="caution">
    <text evidence="3">The sequence shown here is derived from an EMBL/GenBank/DDBJ whole genome shotgun (WGS) entry which is preliminary data.</text>
</comment>
<protein>
    <submittedName>
        <fullName evidence="3">4857_t:CDS:1</fullName>
    </submittedName>
</protein>
<dbReference type="GO" id="GO:0003723">
    <property type="term" value="F:RNA binding"/>
    <property type="evidence" value="ECO:0007669"/>
    <property type="project" value="UniProtKB-UniRule"/>
</dbReference>
<evidence type="ECO:0000259" key="2">
    <source>
        <dbReference type="PROSITE" id="PS50102"/>
    </source>
</evidence>
<dbReference type="OrthoDB" id="78437at2759"/>
<dbReference type="InterPro" id="IPR035979">
    <property type="entry name" value="RBD_domain_sf"/>
</dbReference>
<organism evidence="3 4">
    <name type="scientific">Acaulospora morrowiae</name>
    <dbReference type="NCBI Taxonomy" id="94023"/>
    <lineage>
        <taxon>Eukaryota</taxon>
        <taxon>Fungi</taxon>
        <taxon>Fungi incertae sedis</taxon>
        <taxon>Mucoromycota</taxon>
        <taxon>Glomeromycotina</taxon>
        <taxon>Glomeromycetes</taxon>
        <taxon>Diversisporales</taxon>
        <taxon>Acaulosporaceae</taxon>
        <taxon>Acaulospora</taxon>
    </lineage>
</organism>
<feature type="non-terminal residue" evidence="3">
    <location>
        <position position="1"/>
    </location>
</feature>
<keyword evidence="4" id="KW-1185">Reference proteome</keyword>
<dbReference type="PROSITE" id="PS50102">
    <property type="entry name" value="RRM"/>
    <property type="match status" value="1"/>
</dbReference>
<sequence length="202" mass="22737">MEPYNLISNDLENLLYYKDRQIYQLQQELIQCQKRCIDYQTKLMSLTCSNPDEDSSDNISSLGSVMEASDVALRNNPKFSHQSSKDLGSIIETNGNLKHSEKISKITNFSSKEYVEDIDLVSTAQADVGNLRACRAYISGVTRVSRWKLEDALEVKFGDVLDIDVIPRKCCAFVQFASKGACDLAIRVGFVTVHGRILKIEK</sequence>
<dbReference type="EMBL" id="CAJVPV010007385">
    <property type="protein sequence ID" value="CAG8618176.1"/>
    <property type="molecule type" value="Genomic_DNA"/>
</dbReference>
<name>A0A9N9D0Q7_9GLOM</name>
<dbReference type="Gene3D" id="3.30.70.330">
    <property type="match status" value="1"/>
</dbReference>
<dbReference type="SMART" id="SM00360">
    <property type="entry name" value="RRM"/>
    <property type="match status" value="1"/>
</dbReference>
<proteinExistence type="predicted"/>
<accession>A0A9N9D0Q7</accession>
<evidence type="ECO:0000313" key="3">
    <source>
        <dbReference type="EMBL" id="CAG8618176.1"/>
    </source>
</evidence>
<gene>
    <name evidence="3" type="ORF">AMORRO_LOCUS8539</name>
</gene>
<dbReference type="CDD" id="cd00590">
    <property type="entry name" value="RRM_SF"/>
    <property type="match status" value="1"/>
</dbReference>
<dbReference type="InterPro" id="IPR000504">
    <property type="entry name" value="RRM_dom"/>
</dbReference>
<feature type="domain" description="RRM" evidence="2">
    <location>
        <begin position="134"/>
        <end position="202"/>
    </location>
</feature>
<dbReference type="AlphaFoldDB" id="A0A9N9D0Q7"/>
<dbReference type="InterPro" id="IPR012677">
    <property type="entry name" value="Nucleotide-bd_a/b_plait_sf"/>
</dbReference>
<dbReference type="Proteomes" id="UP000789342">
    <property type="component" value="Unassembled WGS sequence"/>
</dbReference>
<evidence type="ECO:0000256" key="1">
    <source>
        <dbReference type="PROSITE-ProRule" id="PRU00176"/>
    </source>
</evidence>
<keyword evidence="1" id="KW-0694">RNA-binding</keyword>
<reference evidence="3" key="1">
    <citation type="submission" date="2021-06" db="EMBL/GenBank/DDBJ databases">
        <authorList>
            <person name="Kallberg Y."/>
            <person name="Tangrot J."/>
            <person name="Rosling A."/>
        </authorList>
    </citation>
    <scope>NUCLEOTIDE SEQUENCE</scope>
    <source>
        <strain evidence="3">CL551</strain>
    </source>
</reference>
<evidence type="ECO:0000313" key="4">
    <source>
        <dbReference type="Proteomes" id="UP000789342"/>
    </source>
</evidence>